<evidence type="ECO:0000256" key="1">
    <source>
        <dbReference type="SAM" id="MobiDB-lite"/>
    </source>
</evidence>
<dbReference type="Proteomes" id="UP000030746">
    <property type="component" value="Unassembled WGS sequence"/>
</dbReference>
<keyword evidence="3" id="KW-0732">Signal</keyword>
<feature type="signal peptide" evidence="3">
    <location>
        <begin position="1"/>
        <end position="22"/>
    </location>
</feature>
<dbReference type="OMA" id="KEPQEHK"/>
<feature type="region of interest" description="Disordered" evidence="1">
    <location>
        <begin position="355"/>
        <end position="408"/>
    </location>
</feature>
<dbReference type="AlphaFoldDB" id="V4BDH8"/>
<dbReference type="Pfam" id="PF22633">
    <property type="entry name" value="F5_F8_type_C_2"/>
    <property type="match status" value="1"/>
</dbReference>
<keyword evidence="2" id="KW-0472">Membrane</keyword>
<feature type="compositionally biased region" description="Basic and acidic residues" evidence="1">
    <location>
        <begin position="393"/>
        <end position="408"/>
    </location>
</feature>
<evidence type="ECO:0000256" key="2">
    <source>
        <dbReference type="SAM" id="Phobius"/>
    </source>
</evidence>
<dbReference type="GeneID" id="20240471"/>
<organism evidence="4 5">
    <name type="scientific">Lottia gigantea</name>
    <name type="common">Giant owl limpet</name>
    <dbReference type="NCBI Taxonomy" id="225164"/>
    <lineage>
        <taxon>Eukaryota</taxon>
        <taxon>Metazoa</taxon>
        <taxon>Spiralia</taxon>
        <taxon>Lophotrochozoa</taxon>
        <taxon>Mollusca</taxon>
        <taxon>Gastropoda</taxon>
        <taxon>Patellogastropoda</taxon>
        <taxon>Lottioidea</taxon>
        <taxon>Lottiidae</taxon>
        <taxon>Lottia</taxon>
    </lineage>
</organism>
<evidence type="ECO:0000256" key="3">
    <source>
        <dbReference type="SAM" id="SignalP"/>
    </source>
</evidence>
<accession>V4BDH8</accession>
<evidence type="ECO:0000313" key="4">
    <source>
        <dbReference type="EMBL" id="ESO86624.1"/>
    </source>
</evidence>
<reference evidence="4 5" key="1">
    <citation type="journal article" date="2013" name="Nature">
        <title>Insights into bilaterian evolution from three spiralian genomes.</title>
        <authorList>
            <person name="Simakov O."/>
            <person name="Marletaz F."/>
            <person name="Cho S.J."/>
            <person name="Edsinger-Gonzales E."/>
            <person name="Havlak P."/>
            <person name="Hellsten U."/>
            <person name="Kuo D.H."/>
            <person name="Larsson T."/>
            <person name="Lv J."/>
            <person name="Arendt D."/>
            <person name="Savage R."/>
            <person name="Osoegawa K."/>
            <person name="de Jong P."/>
            <person name="Grimwood J."/>
            <person name="Chapman J.A."/>
            <person name="Shapiro H."/>
            <person name="Aerts A."/>
            <person name="Otillar R.P."/>
            <person name="Terry A.Y."/>
            <person name="Boore J.L."/>
            <person name="Grigoriev I.V."/>
            <person name="Lindberg D.R."/>
            <person name="Seaver E.C."/>
            <person name="Weisblat D.A."/>
            <person name="Putnam N.H."/>
            <person name="Rokhsar D.S."/>
        </authorList>
    </citation>
    <scope>NUCLEOTIDE SEQUENCE [LARGE SCALE GENOMIC DNA]</scope>
</reference>
<dbReference type="PANTHER" id="PTHR45713:SF6">
    <property type="entry name" value="F5_8 TYPE C DOMAIN-CONTAINING PROTEIN"/>
    <property type="match status" value="1"/>
</dbReference>
<feature type="transmembrane region" description="Helical" evidence="2">
    <location>
        <begin position="263"/>
        <end position="282"/>
    </location>
</feature>
<dbReference type="SUPFAM" id="SSF49785">
    <property type="entry name" value="Galactose-binding domain-like"/>
    <property type="match status" value="1"/>
</dbReference>
<dbReference type="Gene3D" id="2.60.120.260">
    <property type="entry name" value="Galactose-binding domain-like"/>
    <property type="match status" value="1"/>
</dbReference>
<gene>
    <name evidence="4" type="ORF">LOTGIDRAFT_166891</name>
</gene>
<dbReference type="HOGENOM" id="CLU_674914_0_0_1"/>
<dbReference type="InterPro" id="IPR051941">
    <property type="entry name" value="BG_Antigen-Binding_Lectin"/>
</dbReference>
<dbReference type="KEGG" id="lgi:LOTGIDRAFT_166891"/>
<protein>
    <submittedName>
        <fullName evidence="4">Uncharacterized protein</fullName>
    </submittedName>
</protein>
<keyword evidence="5" id="KW-1185">Reference proteome</keyword>
<keyword evidence="2" id="KW-1133">Transmembrane helix</keyword>
<dbReference type="EMBL" id="KB203019">
    <property type="protein sequence ID" value="ESO86624.1"/>
    <property type="molecule type" value="Genomic_DNA"/>
</dbReference>
<feature type="region of interest" description="Disordered" evidence="1">
    <location>
        <begin position="322"/>
        <end position="342"/>
    </location>
</feature>
<sequence length="408" mass="45307">MATGLYFILSIVTCIINNCVIGLEICEDHYVSCPSQDCGIFPLEPLFRLHCMKTCGVCTDVNRASRKPTAQSSVDVNGMASHAVDGNTDLNICSKTNSSQPDTQWWCSDLQQVYEIDAIKIYSPVIGTKCNTGYYSQSSTSCSPCDTCSENSCEPTNGMCWDGCKQGFKGETCRQCEDGLFGPTCRFACNTTKCQSNCDRLTGICSECDTGYYGKNCELVCDKDCREGKCLKTDGSCTTDGKGSVVSTERAPVQHYTENINKYLVGVIGTFIGIVVTILLVLTYRCFKKRRSDTIYELPTRPPSKQELDFPLDPQYISSGVSTTSSRYTEVHPDSGSSHGSHYLARRNLSQYTHKLRPPAELPENEKRRLQAEMRQSKISGPRGKYMEYPNDAYDRDGSDYEAVKTEI</sequence>
<dbReference type="CTD" id="20240471"/>
<dbReference type="PANTHER" id="PTHR45713">
    <property type="entry name" value="FTP DOMAIN-CONTAINING PROTEIN"/>
    <property type="match status" value="1"/>
</dbReference>
<feature type="compositionally biased region" description="Basic and acidic residues" evidence="1">
    <location>
        <begin position="364"/>
        <end position="376"/>
    </location>
</feature>
<proteinExistence type="predicted"/>
<keyword evidence="2" id="KW-0812">Transmembrane</keyword>
<name>V4BDH8_LOTGI</name>
<dbReference type="RefSeq" id="XP_009062607.1">
    <property type="nucleotide sequence ID" value="XM_009064359.1"/>
</dbReference>
<feature type="chain" id="PRO_5004717446" evidence="3">
    <location>
        <begin position="23"/>
        <end position="408"/>
    </location>
</feature>
<evidence type="ECO:0000313" key="5">
    <source>
        <dbReference type="Proteomes" id="UP000030746"/>
    </source>
</evidence>
<dbReference type="OrthoDB" id="19138at2759"/>
<dbReference type="InterPro" id="IPR008979">
    <property type="entry name" value="Galactose-bd-like_sf"/>
</dbReference>